<evidence type="ECO:0000256" key="1">
    <source>
        <dbReference type="ARBA" id="ARBA00004123"/>
    </source>
</evidence>
<dbReference type="InterPro" id="IPR003441">
    <property type="entry name" value="NAC-dom"/>
</dbReference>
<organism evidence="12 13">
    <name type="scientific">Sphenostylis stenocarpa</name>
    <dbReference type="NCBI Taxonomy" id="92480"/>
    <lineage>
        <taxon>Eukaryota</taxon>
        <taxon>Viridiplantae</taxon>
        <taxon>Streptophyta</taxon>
        <taxon>Embryophyta</taxon>
        <taxon>Tracheophyta</taxon>
        <taxon>Spermatophyta</taxon>
        <taxon>Magnoliopsida</taxon>
        <taxon>eudicotyledons</taxon>
        <taxon>Gunneridae</taxon>
        <taxon>Pentapetalae</taxon>
        <taxon>rosids</taxon>
        <taxon>fabids</taxon>
        <taxon>Fabales</taxon>
        <taxon>Fabaceae</taxon>
        <taxon>Papilionoideae</taxon>
        <taxon>50 kb inversion clade</taxon>
        <taxon>NPAAA clade</taxon>
        <taxon>indigoferoid/millettioid clade</taxon>
        <taxon>Phaseoleae</taxon>
        <taxon>Sphenostylis</taxon>
    </lineage>
</organism>
<keyword evidence="4" id="KW-1133">Transmembrane helix</keyword>
<dbReference type="SUPFAM" id="SSF101941">
    <property type="entry name" value="NAC domain"/>
    <property type="match status" value="1"/>
</dbReference>
<evidence type="ECO:0000256" key="2">
    <source>
        <dbReference type="ARBA" id="ARBA00004167"/>
    </source>
</evidence>
<name>A0AA86VGB8_9FABA</name>
<keyword evidence="6" id="KW-0238">DNA-binding</keyword>
<evidence type="ECO:0000313" key="13">
    <source>
        <dbReference type="Proteomes" id="UP001189624"/>
    </source>
</evidence>
<sequence>MENIISTLDHVPVGFRFRPTDEELVSYYLKHKLLGDDFPVHVIPEIDLCRVEPWDVPAKSVIKSDDPEWFFFSSVDYKYSKSTRVNRTTKHGFWKSTGNDRNIRTRGTNNVIGTKKTLVFHEGRVPRGAKTNWVIHEYRALTSHESQNTLVLCRLMKKADKRKEGGIEAPNFLDEISLPEFTLEEILKAAELFPPVEQYDDDDEFVNSIFVDNEEVIINEERRHCFVNSSTQPKSLRRVYNASSDTDAEVVSNLVKVNCPKSK</sequence>
<keyword evidence="10" id="KW-0539">Nucleus</keyword>
<gene>
    <name evidence="12" type="ORF">AYBTSS11_LOCUS14339</name>
</gene>
<comment type="subcellular location">
    <subcellularLocation>
        <location evidence="2">Membrane</location>
        <topology evidence="2">Single-pass membrane protein</topology>
    </subcellularLocation>
    <subcellularLocation>
        <location evidence="1">Nucleus</location>
    </subcellularLocation>
</comment>
<keyword evidence="5" id="KW-0805">Transcription regulation</keyword>
<keyword evidence="9" id="KW-0804">Transcription</keyword>
<dbReference type="InterPro" id="IPR036093">
    <property type="entry name" value="NAC_dom_sf"/>
</dbReference>
<dbReference type="GO" id="GO:0006355">
    <property type="term" value="P:regulation of DNA-templated transcription"/>
    <property type="evidence" value="ECO:0007669"/>
    <property type="project" value="InterPro"/>
</dbReference>
<feature type="domain" description="NAC" evidence="11">
    <location>
        <begin position="11"/>
        <end position="158"/>
    </location>
</feature>
<dbReference type="GO" id="GO:0000976">
    <property type="term" value="F:transcription cis-regulatory region binding"/>
    <property type="evidence" value="ECO:0007669"/>
    <property type="project" value="UniProtKB-ARBA"/>
</dbReference>
<proteinExistence type="predicted"/>
<evidence type="ECO:0000256" key="7">
    <source>
        <dbReference type="ARBA" id="ARBA00023136"/>
    </source>
</evidence>
<dbReference type="GO" id="GO:0005634">
    <property type="term" value="C:nucleus"/>
    <property type="evidence" value="ECO:0007669"/>
    <property type="project" value="UniProtKB-SubCell"/>
</dbReference>
<accession>A0AA86VGB8</accession>
<dbReference type="EMBL" id="OY731401">
    <property type="protein sequence ID" value="CAJ1950593.1"/>
    <property type="molecule type" value="Genomic_DNA"/>
</dbReference>
<protein>
    <recommendedName>
        <fullName evidence="11">NAC domain-containing protein</fullName>
    </recommendedName>
</protein>
<dbReference type="GO" id="GO:0016020">
    <property type="term" value="C:membrane"/>
    <property type="evidence" value="ECO:0007669"/>
    <property type="project" value="UniProtKB-SubCell"/>
</dbReference>
<evidence type="ECO:0000313" key="12">
    <source>
        <dbReference type="EMBL" id="CAJ1950593.1"/>
    </source>
</evidence>
<evidence type="ECO:0000256" key="9">
    <source>
        <dbReference type="ARBA" id="ARBA00023163"/>
    </source>
</evidence>
<evidence type="ECO:0000256" key="5">
    <source>
        <dbReference type="ARBA" id="ARBA00023015"/>
    </source>
</evidence>
<dbReference type="Proteomes" id="UP001189624">
    <property type="component" value="Chromosome 4"/>
</dbReference>
<evidence type="ECO:0000256" key="8">
    <source>
        <dbReference type="ARBA" id="ARBA00023159"/>
    </source>
</evidence>
<dbReference type="PROSITE" id="PS51005">
    <property type="entry name" value="NAC"/>
    <property type="match status" value="1"/>
</dbReference>
<evidence type="ECO:0000256" key="6">
    <source>
        <dbReference type="ARBA" id="ARBA00023125"/>
    </source>
</evidence>
<dbReference type="Gene3D" id="2.170.150.80">
    <property type="entry name" value="NAC domain"/>
    <property type="match status" value="1"/>
</dbReference>
<keyword evidence="8" id="KW-0010">Activator</keyword>
<dbReference type="Pfam" id="PF02365">
    <property type="entry name" value="NAM"/>
    <property type="match status" value="1"/>
</dbReference>
<evidence type="ECO:0000256" key="10">
    <source>
        <dbReference type="ARBA" id="ARBA00023242"/>
    </source>
</evidence>
<reference evidence="12" key="1">
    <citation type="submission" date="2023-10" db="EMBL/GenBank/DDBJ databases">
        <authorList>
            <person name="Domelevo Entfellner J.-B."/>
        </authorList>
    </citation>
    <scope>NUCLEOTIDE SEQUENCE</scope>
</reference>
<keyword evidence="3" id="KW-0812">Transmembrane</keyword>
<evidence type="ECO:0000256" key="3">
    <source>
        <dbReference type="ARBA" id="ARBA00022692"/>
    </source>
</evidence>
<keyword evidence="13" id="KW-1185">Reference proteome</keyword>
<evidence type="ECO:0000259" key="11">
    <source>
        <dbReference type="PROSITE" id="PS51005"/>
    </source>
</evidence>
<dbReference type="PANTHER" id="PTHR31744">
    <property type="entry name" value="PROTEIN CUP-SHAPED COTYLEDON 2-RELATED"/>
    <property type="match status" value="1"/>
</dbReference>
<dbReference type="PANTHER" id="PTHR31744:SF216">
    <property type="entry name" value="NAC TRANSCRIPTION FACTOR"/>
    <property type="match status" value="1"/>
</dbReference>
<evidence type="ECO:0000256" key="4">
    <source>
        <dbReference type="ARBA" id="ARBA00022989"/>
    </source>
</evidence>
<keyword evidence="7" id="KW-0472">Membrane</keyword>
<dbReference type="AlphaFoldDB" id="A0AA86VGB8"/>
<dbReference type="Gramene" id="rna-AYBTSS11_LOCUS14339">
    <property type="protein sequence ID" value="CAJ1950593.1"/>
    <property type="gene ID" value="gene-AYBTSS11_LOCUS14339"/>
</dbReference>